<dbReference type="GO" id="GO:0043531">
    <property type="term" value="F:ADP binding"/>
    <property type="evidence" value="ECO:0007669"/>
    <property type="project" value="InterPro"/>
</dbReference>
<dbReference type="AlphaFoldDB" id="A0A8X8XNK4"/>
<gene>
    <name evidence="2" type="ORF">SASPL_122561</name>
</gene>
<sequence>MDDIVERFLETKLEKELKDAQAAASGPGLKTKLNSILRDCEELKDKVKEKKGTGRDKLYNLLNVITEWHDLSAKTNCPAAKSSRRLATTRNDSRWRLGRGRYLVVLDDVWIDKEKDKFVMDEKIHKLFDFLNRPLGTLVVTSRTPEVLGADYIDVHKLLPLADRDSCLNIFNDACKEEIKLSKDEKNGIVEKCSGLPLMAKMLGEIGPPPVEET</sequence>
<dbReference type="Proteomes" id="UP000298416">
    <property type="component" value="Unassembled WGS sequence"/>
</dbReference>
<comment type="caution">
    <text evidence="2">The sequence shown here is derived from an EMBL/GenBank/DDBJ whole genome shotgun (WGS) entry which is preliminary data.</text>
</comment>
<evidence type="ECO:0008006" key="4">
    <source>
        <dbReference type="Google" id="ProtNLM"/>
    </source>
</evidence>
<dbReference type="EMBL" id="PNBA02000008">
    <property type="protein sequence ID" value="KAG6415158.1"/>
    <property type="molecule type" value="Genomic_DNA"/>
</dbReference>
<reference evidence="2" key="2">
    <citation type="submission" date="2020-08" db="EMBL/GenBank/DDBJ databases">
        <title>Plant Genome Project.</title>
        <authorList>
            <person name="Zhang R.-G."/>
        </authorList>
    </citation>
    <scope>NUCLEOTIDE SEQUENCE</scope>
    <source>
        <strain evidence="2">Huo1</strain>
        <tissue evidence="2">Leaf</tissue>
    </source>
</reference>
<dbReference type="SUPFAM" id="SSF52540">
    <property type="entry name" value="P-loop containing nucleoside triphosphate hydrolases"/>
    <property type="match status" value="1"/>
</dbReference>
<dbReference type="GO" id="GO:0006952">
    <property type="term" value="P:defense response"/>
    <property type="evidence" value="ECO:0007669"/>
    <property type="project" value="UniProtKB-KW"/>
</dbReference>
<keyword evidence="1" id="KW-0611">Plant defense</keyword>
<evidence type="ECO:0000313" key="3">
    <source>
        <dbReference type="Proteomes" id="UP000298416"/>
    </source>
</evidence>
<organism evidence="2">
    <name type="scientific">Salvia splendens</name>
    <name type="common">Scarlet sage</name>
    <dbReference type="NCBI Taxonomy" id="180675"/>
    <lineage>
        <taxon>Eukaryota</taxon>
        <taxon>Viridiplantae</taxon>
        <taxon>Streptophyta</taxon>
        <taxon>Embryophyta</taxon>
        <taxon>Tracheophyta</taxon>
        <taxon>Spermatophyta</taxon>
        <taxon>Magnoliopsida</taxon>
        <taxon>eudicotyledons</taxon>
        <taxon>Gunneridae</taxon>
        <taxon>Pentapetalae</taxon>
        <taxon>asterids</taxon>
        <taxon>lamiids</taxon>
        <taxon>Lamiales</taxon>
        <taxon>Lamiaceae</taxon>
        <taxon>Nepetoideae</taxon>
        <taxon>Mentheae</taxon>
        <taxon>Salviinae</taxon>
        <taxon>Salvia</taxon>
        <taxon>Salvia subgen. Calosphace</taxon>
        <taxon>core Calosphace</taxon>
    </lineage>
</organism>
<dbReference type="PANTHER" id="PTHR36766">
    <property type="entry name" value="PLANT BROAD-SPECTRUM MILDEW RESISTANCE PROTEIN RPW8"/>
    <property type="match status" value="1"/>
</dbReference>
<evidence type="ECO:0000256" key="1">
    <source>
        <dbReference type="ARBA" id="ARBA00022821"/>
    </source>
</evidence>
<keyword evidence="3" id="KW-1185">Reference proteome</keyword>
<dbReference type="Gene3D" id="3.40.50.300">
    <property type="entry name" value="P-loop containing nucleotide triphosphate hydrolases"/>
    <property type="match status" value="1"/>
</dbReference>
<accession>A0A8X8XNK4</accession>
<dbReference type="InterPro" id="IPR027417">
    <property type="entry name" value="P-loop_NTPase"/>
</dbReference>
<proteinExistence type="predicted"/>
<dbReference type="PRINTS" id="PR00364">
    <property type="entry name" value="DISEASERSIST"/>
</dbReference>
<reference evidence="2" key="1">
    <citation type="submission" date="2018-01" db="EMBL/GenBank/DDBJ databases">
        <authorList>
            <person name="Mao J.F."/>
        </authorList>
    </citation>
    <scope>NUCLEOTIDE SEQUENCE</scope>
    <source>
        <strain evidence="2">Huo1</strain>
        <tissue evidence="2">Leaf</tissue>
    </source>
</reference>
<protein>
    <recommendedName>
        <fullName evidence="4">NB-ARC domain-containing protein</fullName>
    </recommendedName>
</protein>
<name>A0A8X8XNK4_SALSN</name>
<evidence type="ECO:0000313" key="2">
    <source>
        <dbReference type="EMBL" id="KAG6415158.1"/>
    </source>
</evidence>
<dbReference type="PANTHER" id="PTHR36766:SF30">
    <property type="entry name" value="TIR-NBS TYPE DISEASE RESISTANCE PROTEIN-RELATED"/>
    <property type="match status" value="1"/>
</dbReference>